<organism evidence="2 3">
    <name type="scientific">Hyaloscypha variabilis (strain UAMH 11265 / GT02V1 / F)</name>
    <name type="common">Meliniomyces variabilis</name>
    <dbReference type="NCBI Taxonomy" id="1149755"/>
    <lineage>
        <taxon>Eukaryota</taxon>
        <taxon>Fungi</taxon>
        <taxon>Dikarya</taxon>
        <taxon>Ascomycota</taxon>
        <taxon>Pezizomycotina</taxon>
        <taxon>Leotiomycetes</taxon>
        <taxon>Helotiales</taxon>
        <taxon>Hyaloscyphaceae</taxon>
        <taxon>Hyaloscypha</taxon>
        <taxon>Hyaloscypha variabilis</taxon>
    </lineage>
</organism>
<sequence>MVSTPPRAFSQSRRKHTRRPFSPKRRTEVALTRRLGACTDCRRRKVGCSHAREKSSGLQSIAISANSHVSSLHRLNNFASSLPLESAPDNRSKAEIQYNNLDKTGLLDSELRGNHSTTLSGIETKLAQALLTSGYGMGMDVTTAGSSELGTESPLQGMQIAPAPLHPNRLGGSTSPMHHNMQKSFAMQVAGNMTALDHVYLSQPPSPDTGASEPGADDVLASIAAPSRTINEYWLEGNPSNHPTTLTSMVSFNQVQEAFLGQAEVDLEMDFSTMNNMLEAVGPQDDQELTLGTLDFGSQEISSHSTETNVCNNTMIMLKYD</sequence>
<keyword evidence="3" id="KW-1185">Reference proteome</keyword>
<evidence type="ECO:0000256" key="1">
    <source>
        <dbReference type="SAM" id="MobiDB-lite"/>
    </source>
</evidence>
<dbReference type="Proteomes" id="UP000235786">
    <property type="component" value="Unassembled WGS sequence"/>
</dbReference>
<name>A0A2J6RU75_HYAVF</name>
<accession>A0A2J6RU75</accession>
<gene>
    <name evidence="2" type="ORF">L207DRAFT_631930</name>
</gene>
<dbReference type="EMBL" id="KZ613943">
    <property type="protein sequence ID" value="PMD42070.1"/>
    <property type="molecule type" value="Genomic_DNA"/>
</dbReference>
<proteinExistence type="predicted"/>
<feature type="region of interest" description="Disordered" evidence="1">
    <location>
        <begin position="1"/>
        <end position="27"/>
    </location>
</feature>
<dbReference type="AlphaFoldDB" id="A0A2J6RU75"/>
<protein>
    <submittedName>
        <fullName evidence="2">Uncharacterized protein</fullName>
    </submittedName>
</protein>
<reference evidence="2 3" key="1">
    <citation type="submission" date="2016-04" db="EMBL/GenBank/DDBJ databases">
        <title>A degradative enzymes factory behind the ericoid mycorrhizal symbiosis.</title>
        <authorList>
            <consortium name="DOE Joint Genome Institute"/>
            <person name="Martino E."/>
            <person name="Morin E."/>
            <person name="Grelet G."/>
            <person name="Kuo A."/>
            <person name="Kohler A."/>
            <person name="Daghino S."/>
            <person name="Barry K."/>
            <person name="Choi C."/>
            <person name="Cichocki N."/>
            <person name="Clum A."/>
            <person name="Copeland A."/>
            <person name="Hainaut M."/>
            <person name="Haridas S."/>
            <person name="Labutti K."/>
            <person name="Lindquist E."/>
            <person name="Lipzen A."/>
            <person name="Khouja H.-R."/>
            <person name="Murat C."/>
            <person name="Ohm R."/>
            <person name="Olson A."/>
            <person name="Spatafora J."/>
            <person name="Veneault-Fourrey C."/>
            <person name="Henrissat B."/>
            <person name="Grigoriev I."/>
            <person name="Martin F."/>
            <person name="Perotto S."/>
        </authorList>
    </citation>
    <scope>NUCLEOTIDE SEQUENCE [LARGE SCALE GENOMIC DNA]</scope>
    <source>
        <strain evidence="2 3">F</strain>
    </source>
</reference>
<evidence type="ECO:0000313" key="2">
    <source>
        <dbReference type="EMBL" id="PMD42070.1"/>
    </source>
</evidence>
<dbReference type="OrthoDB" id="3921198at2759"/>
<feature type="compositionally biased region" description="Basic residues" evidence="1">
    <location>
        <begin position="12"/>
        <end position="24"/>
    </location>
</feature>
<evidence type="ECO:0000313" key="3">
    <source>
        <dbReference type="Proteomes" id="UP000235786"/>
    </source>
</evidence>